<name>A0A844SS46_9BRAD</name>
<proteinExistence type="predicted"/>
<keyword evidence="1" id="KW-0732">Signal</keyword>
<dbReference type="AlphaFoldDB" id="A0A844SS46"/>
<dbReference type="EMBL" id="WQNF01000019">
    <property type="protein sequence ID" value="MVT68265.1"/>
    <property type="molecule type" value="Genomic_DNA"/>
</dbReference>
<keyword evidence="3" id="KW-1185">Reference proteome</keyword>
<evidence type="ECO:0000313" key="3">
    <source>
        <dbReference type="Proteomes" id="UP000436468"/>
    </source>
</evidence>
<feature type="chain" id="PRO_5032633645" evidence="1">
    <location>
        <begin position="25"/>
        <end position="86"/>
    </location>
</feature>
<sequence>MKEAAMPRLGFVALVSVAALGAMAQSAAAEQSYMREGDIVDLRVGQRVLVDDGSCPAGQIKQVVGSRLSENGVVRTRSCVPRLAKK</sequence>
<feature type="signal peptide" evidence="1">
    <location>
        <begin position="1"/>
        <end position="24"/>
    </location>
</feature>
<protein>
    <submittedName>
        <fullName evidence="2">Uncharacterized protein</fullName>
    </submittedName>
</protein>
<dbReference type="Pfam" id="PF20477">
    <property type="entry name" value="DUF6719"/>
    <property type="match status" value="1"/>
</dbReference>
<dbReference type="InterPro" id="IPR046565">
    <property type="entry name" value="DUF6719"/>
</dbReference>
<evidence type="ECO:0000313" key="2">
    <source>
        <dbReference type="EMBL" id="MVT68265.1"/>
    </source>
</evidence>
<gene>
    <name evidence="2" type="ORF">GPL21_24515</name>
</gene>
<dbReference type="Proteomes" id="UP000436468">
    <property type="component" value="Unassembled WGS sequence"/>
</dbReference>
<evidence type="ECO:0000256" key="1">
    <source>
        <dbReference type="SAM" id="SignalP"/>
    </source>
</evidence>
<comment type="caution">
    <text evidence="2">The sequence shown here is derived from an EMBL/GenBank/DDBJ whole genome shotgun (WGS) entry which is preliminary data.</text>
</comment>
<reference evidence="2 3" key="1">
    <citation type="submission" date="2019-12" db="EMBL/GenBank/DDBJ databases">
        <title>Draft genome sequences Bradyrhizobium cajani AMBPC1010, Bradyrhizobium pachyrhizi AMBPC1040 and Bradyrhizobium yuanmingense ALSPC3051, three plant growth promoting strains isolated from nodules of Cajanus cajan L. in Dominican Republic.</title>
        <authorList>
            <person name="Flores-Felix J.D."/>
            <person name="Araujo J."/>
            <person name="Diaz-Alcantara C."/>
            <person name="Gonzalez-Andres F."/>
            <person name="Velazquez E."/>
        </authorList>
    </citation>
    <scope>NUCLEOTIDE SEQUENCE [LARGE SCALE GENOMIC DNA]</scope>
    <source>
        <strain evidence="2 3">1040</strain>
    </source>
</reference>
<organism evidence="2 3">
    <name type="scientific">Bradyrhizobium pachyrhizi</name>
    <dbReference type="NCBI Taxonomy" id="280333"/>
    <lineage>
        <taxon>Bacteria</taxon>
        <taxon>Pseudomonadati</taxon>
        <taxon>Pseudomonadota</taxon>
        <taxon>Alphaproteobacteria</taxon>
        <taxon>Hyphomicrobiales</taxon>
        <taxon>Nitrobacteraceae</taxon>
        <taxon>Bradyrhizobium</taxon>
    </lineage>
</organism>
<accession>A0A844SS46</accession>